<feature type="transmembrane region" description="Helical" evidence="2">
    <location>
        <begin position="165"/>
        <end position="185"/>
    </location>
</feature>
<protein>
    <submittedName>
        <fullName evidence="3">Uncharacterized protein</fullName>
    </submittedName>
</protein>
<feature type="region of interest" description="Disordered" evidence="1">
    <location>
        <begin position="299"/>
        <end position="354"/>
    </location>
</feature>
<comment type="caution">
    <text evidence="3">The sequence shown here is derived from an EMBL/GenBank/DDBJ whole genome shotgun (WGS) entry which is preliminary data.</text>
</comment>
<feature type="compositionally biased region" description="Acidic residues" evidence="1">
    <location>
        <begin position="323"/>
        <end position="333"/>
    </location>
</feature>
<evidence type="ECO:0000256" key="1">
    <source>
        <dbReference type="SAM" id="MobiDB-lite"/>
    </source>
</evidence>
<dbReference type="Proteomes" id="UP001165082">
    <property type="component" value="Unassembled WGS sequence"/>
</dbReference>
<gene>
    <name evidence="3" type="ORF">TrRE_jg12611</name>
</gene>
<feature type="compositionally biased region" description="Basic and acidic residues" evidence="1">
    <location>
        <begin position="299"/>
        <end position="322"/>
    </location>
</feature>
<dbReference type="AlphaFoldDB" id="A0A9W7FD38"/>
<feature type="transmembrane region" description="Helical" evidence="2">
    <location>
        <begin position="191"/>
        <end position="213"/>
    </location>
</feature>
<evidence type="ECO:0000313" key="3">
    <source>
        <dbReference type="EMBL" id="GMI09975.1"/>
    </source>
</evidence>
<accession>A0A9W7FD38</accession>
<proteinExistence type="predicted"/>
<organism evidence="3 4">
    <name type="scientific">Triparma retinervis</name>
    <dbReference type="NCBI Taxonomy" id="2557542"/>
    <lineage>
        <taxon>Eukaryota</taxon>
        <taxon>Sar</taxon>
        <taxon>Stramenopiles</taxon>
        <taxon>Ochrophyta</taxon>
        <taxon>Bolidophyceae</taxon>
        <taxon>Parmales</taxon>
        <taxon>Triparmaceae</taxon>
        <taxon>Triparma</taxon>
    </lineage>
</organism>
<feature type="transmembrane region" description="Helical" evidence="2">
    <location>
        <begin position="15"/>
        <end position="38"/>
    </location>
</feature>
<dbReference type="EMBL" id="BRXZ01000349">
    <property type="protein sequence ID" value="GMI09975.1"/>
    <property type="molecule type" value="Genomic_DNA"/>
</dbReference>
<keyword evidence="2" id="KW-1133">Transmembrane helix</keyword>
<sequence>LHPGVKPALSQFPTLWAQLLGVTTFTLTFFLNVSYALWRKCYLVSRRLQGRLNDVSRYIRLFNLLTYASFCRSHRPLLTPLGMRRMVDRGIITELERSALTAAGVPATQRHNNVLLWIVRSFRDGVSGGVIQGGPGLEQNFLQRVHEIRAQYGSIGDELSGRMPLAYAHIVQVLVDIVLWLYPVMAFGSGMGVGLGVVGCGLLTLFYSGLLGLAKQFLDPYDNENYGAGDDPLVVDTLIAESNAGSVRWLRGFEVQPWDSQSLVEGGLDSLIRPEQGWSVAELEEMELEEERRRVMEAKRKEENTARKVDKEASSGKGKEGGEEAGEEEEEDDDKRLSEQLSDEVVGMLETDDLSDLPEALDAFKKEAAEALSKAEAELKETQAILNASPMAESLEDFEEPKEEGGGADFAEEGGGG</sequence>
<keyword evidence="4" id="KW-1185">Reference proteome</keyword>
<evidence type="ECO:0000256" key="2">
    <source>
        <dbReference type="SAM" id="Phobius"/>
    </source>
</evidence>
<reference evidence="3" key="1">
    <citation type="submission" date="2022-07" db="EMBL/GenBank/DDBJ databases">
        <title>Genome analysis of Parmales, a sister group of diatoms, reveals the evolutionary specialization of diatoms from phago-mixotrophs to photoautotrophs.</title>
        <authorList>
            <person name="Ban H."/>
            <person name="Sato S."/>
            <person name="Yoshikawa S."/>
            <person name="Kazumasa Y."/>
            <person name="Nakamura Y."/>
            <person name="Ichinomiya M."/>
            <person name="Saitoh K."/>
            <person name="Sato N."/>
            <person name="Blanc-Mathieu R."/>
            <person name="Endo H."/>
            <person name="Kuwata A."/>
            <person name="Ogata H."/>
        </authorList>
    </citation>
    <scope>NUCLEOTIDE SEQUENCE</scope>
</reference>
<dbReference type="GO" id="GO:0005254">
    <property type="term" value="F:chloride channel activity"/>
    <property type="evidence" value="ECO:0007669"/>
    <property type="project" value="InterPro"/>
</dbReference>
<feature type="non-terminal residue" evidence="3">
    <location>
        <position position="417"/>
    </location>
</feature>
<feature type="region of interest" description="Disordered" evidence="1">
    <location>
        <begin position="393"/>
        <end position="417"/>
    </location>
</feature>
<feature type="non-terminal residue" evidence="3">
    <location>
        <position position="1"/>
    </location>
</feature>
<keyword evidence="2" id="KW-0812">Transmembrane</keyword>
<evidence type="ECO:0000313" key="4">
    <source>
        <dbReference type="Proteomes" id="UP001165082"/>
    </source>
</evidence>
<keyword evidence="2" id="KW-0472">Membrane</keyword>
<dbReference type="OrthoDB" id="417078at2759"/>
<name>A0A9W7FD38_9STRA</name>